<dbReference type="InterPro" id="IPR036583">
    <property type="entry name" value="23S_rRNA_IVS_sf"/>
</dbReference>
<keyword evidence="1" id="KW-0687">Ribonucleoprotein</keyword>
<keyword evidence="1" id="KW-0689">Ribosomal protein</keyword>
<dbReference type="PANTHER" id="PTHR38471">
    <property type="entry name" value="FOUR HELIX BUNDLE PROTEIN"/>
    <property type="match status" value="1"/>
</dbReference>
<sequence>MAWRHLKNLKGKRNCFSINVPTFQRVNVHKEGKEEMEKGKYGQIKHFTDIEAWKLGREIRKSIYTLVKTLPNEEKYNLNSQMRRAAISTTANIAEGYGRYHYQENIQFCRQSRGSMYEMQDHLITCLDEGYITKEDYDRMYSLTKNAIRAINGYIKLLQRQQQAERERETENRK</sequence>
<dbReference type="NCBIfam" id="TIGR02436">
    <property type="entry name" value="four helix bundle protein"/>
    <property type="match status" value="1"/>
</dbReference>
<dbReference type="CDD" id="cd16377">
    <property type="entry name" value="23S_rRNA_IVP_like"/>
    <property type="match status" value="1"/>
</dbReference>
<name>A0A7U4QIX6_DESA2</name>
<protein>
    <submittedName>
        <fullName evidence="1">S23 ribosomal protein</fullName>
    </submittedName>
</protein>
<dbReference type="InterPro" id="IPR012657">
    <property type="entry name" value="23S_rRNA-intervening_sequence"/>
</dbReference>
<proteinExistence type="predicted"/>
<evidence type="ECO:0000313" key="2">
    <source>
        <dbReference type="Proteomes" id="UP000070560"/>
    </source>
</evidence>
<accession>A0A7U4QIX6</accession>
<dbReference type="PANTHER" id="PTHR38471:SF2">
    <property type="entry name" value="FOUR HELIX BUNDLE PROTEIN"/>
    <property type="match status" value="1"/>
</dbReference>
<dbReference type="AlphaFoldDB" id="A0A7U4QIX6"/>
<organism evidence="1 2">
    <name type="scientific">Desulfofervidus auxilii</name>
    <dbReference type="NCBI Taxonomy" id="1621989"/>
    <lineage>
        <taxon>Bacteria</taxon>
        <taxon>Pseudomonadati</taxon>
        <taxon>Thermodesulfobacteriota</taxon>
        <taxon>Candidatus Desulfofervidia</taxon>
        <taxon>Candidatus Desulfofervidales</taxon>
        <taxon>Candidatus Desulfofervidaceae</taxon>
        <taxon>Candidatus Desulfofervidus</taxon>
    </lineage>
</organism>
<dbReference type="GO" id="GO:0005840">
    <property type="term" value="C:ribosome"/>
    <property type="evidence" value="ECO:0007669"/>
    <property type="project" value="UniProtKB-KW"/>
</dbReference>
<dbReference type="Proteomes" id="UP000070560">
    <property type="component" value="Chromosome"/>
</dbReference>
<dbReference type="KEGG" id="daw:HS1_000391"/>
<dbReference type="SUPFAM" id="SSF158446">
    <property type="entry name" value="IVS-encoded protein-like"/>
    <property type="match status" value="1"/>
</dbReference>
<evidence type="ECO:0000313" key="1">
    <source>
        <dbReference type="EMBL" id="AMM40197.1"/>
    </source>
</evidence>
<reference evidence="1 2" key="1">
    <citation type="submission" date="2015-10" db="EMBL/GenBank/DDBJ databases">
        <title>Candidatus Desulfofervidus auxilii, a hydrogenotrophic sulfate-reducing bacterium involved in the thermophilic anaerobic oxidation of methane.</title>
        <authorList>
            <person name="Krukenberg V."/>
            <person name="Richter M."/>
            <person name="Wegener G."/>
        </authorList>
    </citation>
    <scope>NUCLEOTIDE SEQUENCE [LARGE SCALE GENOMIC DNA]</scope>
    <source>
        <strain evidence="1 2">HS1</strain>
    </source>
</reference>
<dbReference type="Gene3D" id="1.20.1440.60">
    <property type="entry name" value="23S rRNA-intervening sequence"/>
    <property type="match status" value="1"/>
</dbReference>
<gene>
    <name evidence="1" type="ORF">HS1_000391</name>
</gene>
<dbReference type="EMBL" id="CP013015">
    <property type="protein sequence ID" value="AMM40197.1"/>
    <property type="molecule type" value="Genomic_DNA"/>
</dbReference>
<keyword evidence="2" id="KW-1185">Reference proteome</keyword>
<dbReference type="Pfam" id="PF05635">
    <property type="entry name" value="23S_rRNA_IVP"/>
    <property type="match status" value="1"/>
</dbReference>